<gene>
    <name evidence="2" type="ORF">H7U12_14530</name>
</gene>
<evidence type="ECO:0000313" key="3">
    <source>
        <dbReference type="Proteomes" id="UP000659698"/>
    </source>
</evidence>
<accession>A0ABR6VVR2</accession>
<evidence type="ECO:0000313" key="2">
    <source>
        <dbReference type="EMBL" id="MBC3540908.1"/>
    </source>
</evidence>
<dbReference type="EMBL" id="JACOAF010000031">
    <property type="protein sequence ID" value="MBC3540908.1"/>
    <property type="molecule type" value="Genomic_DNA"/>
</dbReference>
<dbReference type="SUPFAM" id="SSF54593">
    <property type="entry name" value="Glyoxalase/Bleomycin resistance protein/Dihydroxybiphenyl dioxygenase"/>
    <property type="match status" value="1"/>
</dbReference>
<comment type="caution">
    <text evidence="2">The sequence shown here is derived from an EMBL/GenBank/DDBJ whole genome shotgun (WGS) entry which is preliminary data.</text>
</comment>
<dbReference type="Pfam" id="PF19581">
    <property type="entry name" value="Glyoxalase_7"/>
    <property type="match status" value="1"/>
</dbReference>
<dbReference type="Proteomes" id="UP000659698">
    <property type="component" value="Unassembled WGS sequence"/>
</dbReference>
<sequence length="131" mass="15455">MAIARPIFRIFDYQKATEFYIDWLGFRVENEHRFGDNFPVYLQISRGDLKLHLSEHHGDCSPGARIHIEDFTGLEEYHQKLTAKDYRYNKPSLQKAFWNPNVICMEVIDPFGNRMTFTEELSQEPAQNELA</sequence>
<reference evidence="2 3" key="1">
    <citation type="journal article" date="2019" name="Int. J. Syst. Evol. Microbiol.">
        <title>Rufibacter sediminis sp. nov., isolated from freshwater lake sediment.</title>
        <authorList>
            <person name="Qu J.H."/>
            <person name="Zhang L.J."/>
            <person name="Fu Y.H."/>
            <person name="Li H.F."/>
        </authorList>
    </citation>
    <scope>NUCLEOTIDE SEQUENCE [LARGE SCALE GENOMIC DNA]</scope>
    <source>
        <strain evidence="2 3">H-1</strain>
    </source>
</reference>
<evidence type="ECO:0000256" key="1">
    <source>
        <dbReference type="ARBA" id="ARBA00023251"/>
    </source>
</evidence>
<name>A0ABR6VVR2_9BACT</name>
<dbReference type="InterPro" id="IPR000335">
    <property type="entry name" value="Bleomycin-R"/>
</dbReference>
<dbReference type="InterPro" id="IPR029068">
    <property type="entry name" value="Glyas_Bleomycin-R_OHBP_Dase"/>
</dbReference>
<dbReference type="Gene3D" id="3.10.180.10">
    <property type="entry name" value="2,3-Dihydroxybiphenyl 1,2-Dioxygenase, domain 1"/>
    <property type="match status" value="1"/>
</dbReference>
<keyword evidence="3" id="KW-1185">Reference proteome</keyword>
<proteinExistence type="predicted"/>
<organism evidence="2 3">
    <name type="scientific">Rufibacter sediminis</name>
    <dbReference type="NCBI Taxonomy" id="2762756"/>
    <lineage>
        <taxon>Bacteria</taxon>
        <taxon>Pseudomonadati</taxon>
        <taxon>Bacteroidota</taxon>
        <taxon>Cytophagia</taxon>
        <taxon>Cytophagales</taxon>
        <taxon>Hymenobacteraceae</taxon>
        <taxon>Rufibacter</taxon>
    </lineage>
</organism>
<keyword evidence="1" id="KW-0046">Antibiotic resistance</keyword>
<protein>
    <submittedName>
        <fullName evidence="2">VOC family protein</fullName>
    </submittedName>
</protein>
<dbReference type="RefSeq" id="WP_186639234.1">
    <property type="nucleotide sequence ID" value="NZ_JACOAF010000031.1"/>
</dbReference>